<dbReference type="Proteomes" id="UP000001514">
    <property type="component" value="Unassembled WGS sequence"/>
</dbReference>
<accession>D8T1K0</accession>
<dbReference type="AlphaFoldDB" id="D8T1K0"/>
<dbReference type="EMBL" id="GL377663">
    <property type="protein sequence ID" value="EFJ09345.1"/>
    <property type="molecule type" value="Genomic_DNA"/>
</dbReference>
<evidence type="ECO:0000313" key="2">
    <source>
        <dbReference type="Proteomes" id="UP000001514"/>
    </source>
</evidence>
<name>D8T1K0_SELML</name>
<sequence>MKLNMACHKINMLNQFAFQAYTLVHDIEHLWFIGMLSLEELAARKGQELQTWYQLPLDFLVVVWVKELHLLGPSQHLAVKQQKMLRDKDGEVYITGVLQKLLTRGKKLGMYEPEFYCPCTHEKELCLWYLELVEQMPTSDFELNLYLKCYLDFEESSHQSSRRTKTFFSSLPTAKDNDLEELSSAAMHKQAQHIFQALKVMSSFMTYEGVVVMILPHSLMWEGLLAHLVDNDDGFVEFSSGCLLSSMAMDAKVGKSKRSTLITHNISVHMLDLDDMDDHMDRSEFHLPIYAKCMAQHYIQHEPIVKTKRLVRVEPIIYMSLWNTLNT</sequence>
<keyword evidence="2" id="KW-1185">Reference proteome</keyword>
<dbReference type="KEGG" id="smo:SELMODRAFT_428056"/>
<gene>
    <name evidence="1" type="ORF">SELMODRAFT_428056</name>
</gene>
<reference evidence="1 2" key="1">
    <citation type="journal article" date="2011" name="Science">
        <title>The Selaginella genome identifies genetic changes associated with the evolution of vascular plants.</title>
        <authorList>
            <person name="Banks J.A."/>
            <person name="Nishiyama T."/>
            <person name="Hasebe M."/>
            <person name="Bowman J.L."/>
            <person name="Gribskov M."/>
            <person name="dePamphilis C."/>
            <person name="Albert V.A."/>
            <person name="Aono N."/>
            <person name="Aoyama T."/>
            <person name="Ambrose B.A."/>
            <person name="Ashton N.W."/>
            <person name="Axtell M.J."/>
            <person name="Barker E."/>
            <person name="Barker M.S."/>
            <person name="Bennetzen J.L."/>
            <person name="Bonawitz N.D."/>
            <person name="Chapple C."/>
            <person name="Cheng C."/>
            <person name="Correa L.G."/>
            <person name="Dacre M."/>
            <person name="DeBarry J."/>
            <person name="Dreyer I."/>
            <person name="Elias M."/>
            <person name="Engstrom E.M."/>
            <person name="Estelle M."/>
            <person name="Feng L."/>
            <person name="Finet C."/>
            <person name="Floyd S.K."/>
            <person name="Frommer W.B."/>
            <person name="Fujita T."/>
            <person name="Gramzow L."/>
            <person name="Gutensohn M."/>
            <person name="Harholt J."/>
            <person name="Hattori M."/>
            <person name="Heyl A."/>
            <person name="Hirai T."/>
            <person name="Hiwatashi Y."/>
            <person name="Ishikawa M."/>
            <person name="Iwata M."/>
            <person name="Karol K.G."/>
            <person name="Koehler B."/>
            <person name="Kolukisaoglu U."/>
            <person name="Kubo M."/>
            <person name="Kurata T."/>
            <person name="Lalonde S."/>
            <person name="Li K."/>
            <person name="Li Y."/>
            <person name="Litt A."/>
            <person name="Lyons E."/>
            <person name="Manning G."/>
            <person name="Maruyama T."/>
            <person name="Michael T.P."/>
            <person name="Mikami K."/>
            <person name="Miyazaki S."/>
            <person name="Morinaga S."/>
            <person name="Murata T."/>
            <person name="Mueller-Roeber B."/>
            <person name="Nelson D.R."/>
            <person name="Obara M."/>
            <person name="Oguri Y."/>
            <person name="Olmstead R.G."/>
            <person name="Onodera N."/>
            <person name="Petersen B.L."/>
            <person name="Pils B."/>
            <person name="Prigge M."/>
            <person name="Rensing S.A."/>
            <person name="Riano-Pachon D.M."/>
            <person name="Roberts A.W."/>
            <person name="Sato Y."/>
            <person name="Scheller H.V."/>
            <person name="Schulz B."/>
            <person name="Schulz C."/>
            <person name="Shakirov E.V."/>
            <person name="Shibagaki N."/>
            <person name="Shinohara N."/>
            <person name="Shippen D.E."/>
            <person name="Soerensen I."/>
            <person name="Sotooka R."/>
            <person name="Sugimoto N."/>
            <person name="Sugita M."/>
            <person name="Sumikawa N."/>
            <person name="Tanurdzic M."/>
            <person name="Theissen G."/>
            <person name="Ulvskov P."/>
            <person name="Wakazuki S."/>
            <person name="Weng J.K."/>
            <person name="Willats W.W."/>
            <person name="Wipf D."/>
            <person name="Wolf P.G."/>
            <person name="Yang L."/>
            <person name="Zimmer A.D."/>
            <person name="Zhu Q."/>
            <person name="Mitros T."/>
            <person name="Hellsten U."/>
            <person name="Loque D."/>
            <person name="Otillar R."/>
            <person name="Salamov A."/>
            <person name="Schmutz J."/>
            <person name="Shapiro H."/>
            <person name="Lindquist E."/>
            <person name="Lucas S."/>
            <person name="Rokhsar D."/>
            <person name="Grigoriev I.V."/>
        </authorList>
    </citation>
    <scope>NUCLEOTIDE SEQUENCE [LARGE SCALE GENOMIC DNA]</scope>
</reference>
<dbReference type="Gramene" id="EFJ09345">
    <property type="protein sequence ID" value="EFJ09345"/>
    <property type="gene ID" value="SELMODRAFT_428056"/>
</dbReference>
<dbReference type="InParanoid" id="D8T1K0"/>
<protein>
    <submittedName>
        <fullName evidence="1">Uncharacterized protein</fullName>
    </submittedName>
</protein>
<proteinExistence type="predicted"/>
<dbReference type="HOGENOM" id="CLU_851006_0_0_1"/>
<organism evidence="2">
    <name type="scientific">Selaginella moellendorffii</name>
    <name type="common">Spikemoss</name>
    <dbReference type="NCBI Taxonomy" id="88036"/>
    <lineage>
        <taxon>Eukaryota</taxon>
        <taxon>Viridiplantae</taxon>
        <taxon>Streptophyta</taxon>
        <taxon>Embryophyta</taxon>
        <taxon>Tracheophyta</taxon>
        <taxon>Lycopodiopsida</taxon>
        <taxon>Selaginellales</taxon>
        <taxon>Selaginellaceae</taxon>
        <taxon>Selaginella</taxon>
    </lineage>
</organism>
<evidence type="ECO:0000313" key="1">
    <source>
        <dbReference type="EMBL" id="EFJ09345.1"/>
    </source>
</evidence>